<dbReference type="InterPro" id="IPR025357">
    <property type="entry name" value="DUF4261"/>
</dbReference>
<organism evidence="2 3">
    <name type="scientific">Mucilaginibacter terrae</name>
    <dbReference type="NCBI Taxonomy" id="1955052"/>
    <lineage>
        <taxon>Bacteria</taxon>
        <taxon>Pseudomonadati</taxon>
        <taxon>Bacteroidota</taxon>
        <taxon>Sphingobacteriia</taxon>
        <taxon>Sphingobacteriales</taxon>
        <taxon>Sphingobacteriaceae</taxon>
        <taxon>Mucilaginibacter</taxon>
    </lineage>
</organism>
<feature type="domain" description="DUF4261" evidence="1">
    <location>
        <begin position="186"/>
        <end position="259"/>
    </location>
</feature>
<gene>
    <name evidence="2" type="ORF">QE417_002928</name>
</gene>
<protein>
    <recommendedName>
        <fullName evidence="1">DUF4261 domain-containing protein</fullName>
    </recommendedName>
</protein>
<evidence type="ECO:0000259" key="1">
    <source>
        <dbReference type="Pfam" id="PF14080"/>
    </source>
</evidence>
<dbReference type="EMBL" id="JAVLVU010000001">
    <property type="protein sequence ID" value="MDT3403856.1"/>
    <property type="molecule type" value="Genomic_DNA"/>
</dbReference>
<comment type="caution">
    <text evidence="2">The sequence shown here is derived from an EMBL/GenBank/DDBJ whole genome shotgun (WGS) entry which is preliminary data.</text>
</comment>
<dbReference type="RefSeq" id="WP_311951207.1">
    <property type="nucleotide sequence ID" value="NZ_JAVLVU010000001.1"/>
</dbReference>
<name>A0ABU3GW80_9SPHI</name>
<proteinExistence type="predicted"/>
<evidence type="ECO:0000313" key="2">
    <source>
        <dbReference type="EMBL" id="MDT3403856.1"/>
    </source>
</evidence>
<evidence type="ECO:0000313" key="3">
    <source>
        <dbReference type="Proteomes" id="UP001258315"/>
    </source>
</evidence>
<dbReference type="Pfam" id="PF14080">
    <property type="entry name" value="DUF4261"/>
    <property type="match status" value="1"/>
</dbReference>
<accession>A0ABU3GW80</accession>
<sequence length="261" mass="29253">MGLFSFLKTKKEKKTESNAIFAMPMLINNDGYHIAELINDIESTWNVKVTDIDGDEEALAFKVNGLTVALGYIPHPIPAEDIEWAAKYAYNWNKVLEDVAQHTGHVIVTVFPDGENALISYTLLSKVLCSLLSTSQIVGVYHGTQSLIIPRERYLSSIEELQKGKPPVQLWIYIGLRKNSRSNSAYTYGLNEFGKDELEILNSGLCLEELYIFLLNISSYLISQNITLKAGETLGYTPEHKIKISRSKGINVDGETLKLHL</sequence>
<keyword evidence="3" id="KW-1185">Reference proteome</keyword>
<dbReference type="Proteomes" id="UP001258315">
    <property type="component" value="Unassembled WGS sequence"/>
</dbReference>
<reference evidence="3" key="1">
    <citation type="submission" date="2023-07" db="EMBL/GenBank/DDBJ databases">
        <title>Functional and genomic diversity of the sorghum phyllosphere microbiome.</title>
        <authorList>
            <person name="Shade A."/>
        </authorList>
    </citation>
    <scope>NUCLEOTIDE SEQUENCE [LARGE SCALE GENOMIC DNA]</scope>
    <source>
        <strain evidence="3">SORGH_AS_0422</strain>
    </source>
</reference>